<keyword evidence="3" id="KW-1185">Reference proteome</keyword>
<proteinExistence type="predicted"/>
<feature type="domain" description="G" evidence="1">
    <location>
        <begin position="79"/>
        <end position="238"/>
    </location>
</feature>
<dbReference type="InterPro" id="IPR027417">
    <property type="entry name" value="P-loop_NTPase"/>
</dbReference>
<accession>A0ABQ7SMC9</accession>
<dbReference type="Pfam" id="PF01926">
    <property type="entry name" value="MMR_HSR1"/>
    <property type="match status" value="1"/>
</dbReference>
<sequence length="280" mass="31459">MKLFRIEYSTEEVSSPLGKLRMPVIRSRLTKEEKKGLLHLLGSKHLSLLYKGSVHGERRELMNQIASYKPHLNSVPQFRVLFLGPVGAGKSSLFNSVKSVFRGYVTSQAIAGSDSTSVTAQYRTYDIKNEDNGKSLPIIFCDTMGLEEKQGAGLAIDEVPNLLQGYVPDRYQFNPCAAMQPNSLGCDKHPSLKDQIHCVVFVIDGSKVEILPDSLGEKLREIRRKINKFDMPQLVILTKVDEICSSLEENVSDVYRSRTVKKQVNTGNPSQYKFYEQAIL</sequence>
<protein>
    <recommendedName>
        <fullName evidence="1">G domain-containing protein</fullName>
    </recommendedName>
</protein>
<evidence type="ECO:0000313" key="3">
    <source>
        <dbReference type="Proteomes" id="UP000826234"/>
    </source>
</evidence>
<comment type="caution">
    <text evidence="2">The sequence shown here is derived from an EMBL/GenBank/DDBJ whole genome shotgun (WGS) entry which is preliminary data.</text>
</comment>
<dbReference type="PANTHER" id="PTHR14241:SF32">
    <property type="entry name" value="VWFA DOMAIN-CONTAINING PROTEIN-RELATED"/>
    <property type="match status" value="1"/>
</dbReference>
<evidence type="ECO:0000313" key="2">
    <source>
        <dbReference type="EMBL" id="KAH0618478.1"/>
    </source>
</evidence>
<organism evidence="2 3">
    <name type="scientific">Phrynosoma platyrhinos</name>
    <name type="common">Desert horned lizard</name>
    <dbReference type="NCBI Taxonomy" id="52577"/>
    <lineage>
        <taxon>Eukaryota</taxon>
        <taxon>Metazoa</taxon>
        <taxon>Chordata</taxon>
        <taxon>Craniata</taxon>
        <taxon>Vertebrata</taxon>
        <taxon>Euteleostomi</taxon>
        <taxon>Lepidosauria</taxon>
        <taxon>Squamata</taxon>
        <taxon>Bifurcata</taxon>
        <taxon>Unidentata</taxon>
        <taxon>Episquamata</taxon>
        <taxon>Toxicofera</taxon>
        <taxon>Iguania</taxon>
        <taxon>Phrynosomatidae</taxon>
        <taxon>Phrynosomatinae</taxon>
        <taxon>Phrynosoma</taxon>
    </lineage>
</organism>
<dbReference type="CDD" id="cd00882">
    <property type="entry name" value="Ras_like_GTPase"/>
    <property type="match status" value="1"/>
</dbReference>
<dbReference type="PANTHER" id="PTHR14241">
    <property type="entry name" value="INTERFERON-INDUCED PROTEIN 44"/>
    <property type="match status" value="1"/>
</dbReference>
<gene>
    <name evidence="2" type="ORF">JD844_017727</name>
</gene>
<dbReference type="Gene3D" id="3.40.50.300">
    <property type="entry name" value="P-loop containing nucleotide triphosphate hydrolases"/>
    <property type="match status" value="1"/>
</dbReference>
<evidence type="ECO:0000259" key="1">
    <source>
        <dbReference type="Pfam" id="PF01926"/>
    </source>
</evidence>
<name>A0ABQ7SMC9_PHRPL</name>
<dbReference type="Proteomes" id="UP000826234">
    <property type="component" value="Unassembled WGS sequence"/>
</dbReference>
<dbReference type="SUPFAM" id="SSF52540">
    <property type="entry name" value="P-loop containing nucleoside triphosphate hydrolases"/>
    <property type="match status" value="1"/>
</dbReference>
<reference evidence="2 3" key="1">
    <citation type="journal article" date="2022" name="Gigascience">
        <title>A chromosome-level genome assembly and annotation of the desert horned lizard, Phrynosoma platyrhinos, provides insight into chromosomal rearrangements among reptiles.</title>
        <authorList>
            <person name="Koochekian N."/>
            <person name="Ascanio A."/>
            <person name="Farleigh K."/>
            <person name="Card D.C."/>
            <person name="Schield D.R."/>
            <person name="Castoe T.A."/>
            <person name="Jezkova T."/>
        </authorList>
    </citation>
    <scope>NUCLEOTIDE SEQUENCE [LARGE SCALE GENOMIC DNA]</scope>
    <source>
        <strain evidence="2">NK-2021</strain>
    </source>
</reference>
<dbReference type="EMBL" id="JAIPUX010005289">
    <property type="protein sequence ID" value="KAH0618478.1"/>
    <property type="molecule type" value="Genomic_DNA"/>
</dbReference>
<dbReference type="InterPro" id="IPR006073">
    <property type="entry name" value="GTP-bd"/>
</dbReference>